<dbReference type="OrthoDB" id="1939479at2759"/>
<dbReference type="EMBL" id="MU129006">
    <property type="protein sequence ID" value="KAF9511077.1"/>
    <property type="molecule type" value="Genomic_DNA"/>
</dbReference>
<name>A0A9P6ASF1_9AGAM</name>
<dbReference type="Gene3D" id="3.40.395.10">
    <property type="entry name" value="Adenoviral Proteinase, Chain A"/>
    <property type="match status" value="1"/>
</dbReference>
<evidence type="ECO:0000313" key="1">
    <source>
        <dbReference type="EMBL" id="KAF9511077.1"/>
    </source>
</evidence>
<dbReference type="Proteomes" id="UP000886523">
    <property type="component" value="Unassembled WGS sequence"/>
</dbReference>
<keyword evidence="2" id="KW-1185">Reference proteome</keyword>
<dbReference type="SUPFAM" id="SSF54001">
    <property type="entry name" value="Cysteine proteinases"/>
    <property type="match status" value="1"/>
</dbReference>
<proteinExistence type="predicted"/>
<reference evidence="1" key="1">
    <citation type="journal article" date="2020" name="Nat. Commun.">
        <title>Large-scale genome sequencing of mycorrhizal fungi provides insights into the early evolution of symbiotic traits.</title>
        <authorList>
            <person name="Miyauchi S."/>
            <person name="Kiss E."/>
            <person name="Kuo A."/>
            <person name="Drula E."/>
            <person name="Kohler A."/>
            <person name="Sanchez-Garcia M."/>
            <person name="Morin E."/>
            <person name="Andreopoulos B."/>
            <person name="Barry K.W."/>
            <person name="Bonito G."/>
            <person name="Buee M."/>
            <person name="Carver A."/>
            <person name="Chen C."/>
            <person name="Cichocki N."/>
            <person name="Clum A."/>
            <person name="Culley D."/>
            <person name="Crous P.W."/>
            <person name="Fauchery L."/>
            <person name="Girlanda M."/>
            <person name="Hayes R.D."/>
            <person name="Keri Z."/>
            <person name="LaButti K."/>
            <person name="Lipzen A."/>
            <person name="Lombard V."/>
            <person name="Magnuson J."/>
            <person name="Maillard F."/>
            <person name="Murat C."/>
            <person name="Nolan M."/>
            <person name="Ohm R.A."/>
            <person name="Pangilinan J."/>
            <person name="Pereira M.F."/>
            <person name="Perotto S."/>
            <person name="Peter M."/>
            <person name="Pfister S."/>
            <person name="Riley R."/>
            <person name="Sitrit Y."/>
            <person name="Stielow J.B."/>
            <person name="Szollosi G."/>
            <person name="Zifcakova L."/>
            <person name="Stursova M."/>
            <person name="Spatafora J.W."/>
            <person name="Tedersoo L."/>
            <person name="Vaario L.M."/>
            <person name="Yamada A."/>
            <person name="Yan M."/>
            <person name="Wang P."/>
            <person name="Xu J."/>
            <person name="Bruns T."/>
            <person name="Baldrian P."/>
            <person name="Vilgalys R."/>
            <person name="Dunand C."/>
            <person name="Henrissat B."/>
            <person name="Grigoriev I.V."/>
            <person name="Hibbett D."/>
            <person name="Nagy L.G."/>
            <person name="Martin F.M."/>
        </authorList>
    </citation>
    <scope>NUCLEOTIDE SEQUENCE</scope>
    <source>
        <strain evidence="1">UP504</strain>
    </source>
</reference>
<gene>
    <name evidence="1" type="ORF">BS47DRAFT_1364143</name>
</gene>
<dbReference type="AlphaFoldDB" id="A0A9P6ASF1"/>
<protein>
    <submittedName>
        <fullName evidence="1">Uncharacterized protein</fullName>
    </submittedName>
</protein>
<dbReference type="InterPro" id="IPR038765">
    <property type="entry name" value="Papain-like_cys_pep_sf"/>
</dbReference>
<accession>A0A9P6ASF1</accession>
<organism evidence="1 2">
    <name type="scientific">Hydnum rufescens UP504</name>
    <dbReference type="NCBI Taxonomy" id="1448309"/>
    <lineage>
        <taxon>Eukaryota</taxon>
        <taxon>Fungi</taxon>
        <taxon>Dikarya</taxon>
        <taxon>Basidiomycota</taxon>
        <taxon>Agaricomycotina</taxon>
        <taxon>Agaricomycetes</taxon>
        <taxon>Cantharellales</taxon>
        <taxon>Hydnaceae</taxon>
        <taxon>Hydnum</taxon>
    </lineage>
</organism>
<comment type="caution">
    <text evidence="1">The sequence shown here is derived from an EMBL/GenBank/DDBJ whole genome shotgun (WGS) entry which is preliminary data.</text>
</comment>
<sequence length="451" mass="51185">MTNVSPGLEHDFLLISVEYAVPFDHPFPWFLAPTYSYPGFYYQYKDEKYYKEQAFLGALVAVDPQQESIPLLTKSYEVVAKFLGPGPFFCAQNPPISVFTLTNPDVPGVLESARINPPLDPLLTTLALGEHMAYHLYLSPPQMVLDNVQSMACRKYGQRPWSPHLPSEGGFITFRDGTLVNDDAINSYIDVLKMFACPTIHVFNTFFFSHLLDGFDKVATWHKDLHHPSHWATISIDFKRHIVMYMDSIFLPSTFEFVMEIMRKYLADLTALEMCSFDLEAWTFIGSKDTSPQQTGTPWKVLHPTEVPSVRLQFMVNVVWGVIDYPQGYDHALQSIFLLHSPPAFILPDEPDYVHVPHPTLPHPIPKIMPTPMPAVTTVTPFGCNEQPSPQQCSWGDITENEGCDLIWNAAVGDVASYQRIMVVLDHHVRVKNKDATPLAQYLRAHWRGKA</sequence>
<evidence type="ECO:0000313" key="2">
    <source>
        <dbReference type="Proteomes" id="UP000886523"/>
    </source>
</evidence>